<reference evidence="1" key="1">
    <citation type="journal article" date="2021" name="Proc. Natl. Acad. Sci. U.S.A.">
        <title>A Catalog of Tens of Thousands of Viruses from Human Metagenomes Reveals Hidden Associations with Chronic Diseases.</title>
        <authorList>
            <person name="Tisza M.J."/>
            <person name="Buck C.B."/>
        </authorList>
    </citation>
    <scope>NUCLEOTIDE SEQUENCE</scope>
    <source>
        <strain evidence="1">CtClB2</strain>
    </source>
</reference>
<dbReference type="EMBL" id="BK015300">
    <property type="protein sequence ID" value="DAE00189.1"/>
    <property type="molecule type" value="Genomic_DNA"/>
</dbReference>
<evidence type="ECO:0000313" key="1">
    <source>
        <dbReference type="EMBL" id="DAE00189.1"/>
    </source>
</evidence>
<accession>A0A8S5P0J3</accession>
<name>A0A8S5P0J3_9CAUD</name>
<proteinExistence type="predicted"/>
<protein>
    <submittedName>
        <fullName evidence="1">Uncharacterized protein</fullName>
    </submittedName>
</protein>
<sequence length="182" mass="20202">MICKLEIYNGELNIFPIVTNERVFAQITMGNIVKGQPGKSPIIGENDNWWIWDDAEGKYVDSGKVATTSSEVKAPTLVISTEKKLSSSSMTELSDYIKPEVQSGKIPIELFLNCIYCLNVEAGQTPIYTKPYTVLSNTFEQVAVIKVMVPDIVNKKFNEVTINIDQATRAITVSETVTLSDM</sequence>
<organism evidence="1">
    <name type="scientific">Ackermannviridae sp. ctClB2</name>
    <dbReference type="NCBI Taxonomy" id="2825752"/>
    <lineage>
        <taxon>Viruses</taxon>
        <taxon>Duplodnaviria</taxon>
        <taxon>Heunggongvirae</taxon>
        <taxon>Uroviricota</taxon>
        <taxon>Caudoviricetes</taxon>
        <taxon>Pantevenvirales</taxon>
        <taxon>Ackermannviridae</taxon>
    </lineage>
</organism>